<dbReference type="EMBL" id="UINC01007547">
    <property type="protein sequence ID" value="SVA33941.1"/>
    <property type="molecule type" value="Genomic_DNA"/>
</dbReference>
<sequence length="291" mass="30694">MLLLLMVPGCGETPSEFRPLPAALGDLRGVAMGFERLQPLDQGIYSAWLRLEKGDRVGIGTFNVNSNGQPVDGQGSVIDRFTASETLFSAISILIAIEPTGAIQDAPSEAVILQGPFIDGIATMAVPFPPGIGEATGSYRVFTPTDGPNTNEGSGVWAANANGEPTLALADINNLYMFEHFMVINGIPLTMGRFKTTDTRDLRNPWSGPLTDTAPAVPGEDFVANAPAGFTFPADLSGSRLLVTLEALYGDRVEPSQLIVLEGTLPAVVGGEIIQLTNQTANFPTGTAVIY</sequence>
<dbReference type="AlphaFoldDB" id="A0A381V1V6"/>
<gene>
    <name evidence="1" type="ORF">METZ01_LOCUS86795</name>
</gene>
<evidence type="ECO:0000313" key="1">
    <source>
        <dbReference type="EMBL" id="SVA33941.1"/>
    </source>
</evidence>
<accession>A0A381V1V6</accession>
<reference evidence="1" key="1">
    <citation type="submission" date="2018-05" db="EMBL/GenBank/DDBJ databases">
        <authorList>
            <person name="Lanie J.A."/>
            <person name="Ng W.-L."/>
            <person name="Kazmierczak K.M."/>
            <person name="Andrzejewski T.M."/>
            <person name="Davidsen T.M."/>
            <person name="Wayne K.J."/>
            <person name="Tettelin H."/>
            <person name="Glass J.I."/>
            <person name="Rusch D."/>
            <person name="Podicherti R."/>
            <person name="Tsui H.-C.T."/>
            <person name="Winkler M.E."/>
        </authorList>
    </citation>
    <scope>NUCLEOTIDE SEQUENCE</scope>
</reference>
<proteinExistence type="predicted"/>
<protein>
    <submittedName>
        <fullName evidence="1">Uncharacterized protein</fullName>
    </submittedName>
</protein>
<organism evidence="1">
    <name type="scientific">marine metagenome</name>
    <dbReference type="NCBI Taxonomy" id="408172"/>
    <lineage>
        <taxon>unclassified sequences</taxon>
        <taxon>metagenomes</taxon>
        <taxon>ecological metagenomes</taxon>
    </lineage>
</organism>
<name>A0A381V1V6_9ZZZZ</name>